<dbReference type="InParanoid" id="M0D1M6"/>
<dbReference type="Proteomes" id="UP000011513">
    <property type="component" value="Unassembled WGS sequence"/>
</dbReference>
<gene>
    <name evidence="1" type="ORF">C474_14814</name>
</gene>
<reference evidence="1 2" key="1">
    <citation type="journal article" date="2014" name="PLoS Genet.">
        <title>Phylogenetically driven sequencing of extremely halophilic archaea reveals strategies for static and dynamic osmo-response.</title>
        <authorList>
            <person name="Becker E.A."/>
            <person name="Seitzer P.M."/>
            <person name="Tritt A."/>
            <person name="Larsen D."/>
            <person name="Krusor M."/>
            <person name="Yao A.I."/>
            <person name="Wu D."/>
            <person name="Madern D."/>
            <person name="Eisen J.A."/>
            <person name="Darling A.E."/>
            <person name="Facciotti M.T."/>
        </authorList>
    </citation>
    <scope>NUCLEOTIDE SEQUENCE [LARGE SCALE GENOMIC DNA]</scope>
    <source>
        <strain evidence="1 2">JCM 14848</strain>
    </source>
</reference>
<dbReference type="eggNOG" id="arCOG02134">
    <property type="taxonomic scope" value="Archaea"/>
</dbReference>
<organism evidence="1 2">
    <name type="scientific">Halogeometricum pallidum JCM 14848</name>
    <dbReference type="NCBI Taxonomy" id="1227487"/>
    <lineage>
        <taxon>Archaea</taxon>
        <taxon>Methanobacteriati</taxon>
        <taxon>Methanobacteriota</taxon>
        <taxon>Stenosarchaea group</taxon>
        <taxon>Halobacteria</taxon>
        <taxon>Halobacteriales</taxon>
        <taxon>Haloferacaceae</taxon>
        <taxon>Halogeometricum</taxon>
    </lineage>
</organism>
<keyword evidence="2" id="KW-1185">Reference proteome</keyword>
<evidence type="ECO:0000313" key="2">
    <source>
        <dbReference type="Proteomes" id="UP000011513"/>
    </source>
</evidence>
<comment type="caution">
    <text evidence="1">The sequence shown here is derived from an EMBL/GenBank/DDBJ whole genome shotgun (WGS) entry which is preliminary data.</text>
</comment>
<name>M0D1M6_HALPD</name>
<protein>
    <submittedName>
        <fullName evidence="1">Transposase</fullName>
    </submittedName>
</protein>
<dbReference type="AlphaFoldDB" id="M0D1M6"/>
<proteinExistence type="predicted"/>
<evidence type="ECO:0000313" key="1">
    <source>
        <dbReference type="EMBL" id="ELZ28773.1"/>
    </source>
</evidence>
<dbReference type="EMBL" id="AOIV01000036">
    <property type="protein sequence ID" value="ELZ28773.1"/>
    <property type="molecule type" value="Genomic_DNA"/>
</dbReference>
<accession>M0D1M6</accession>
<sequence length="37" mass="4555">MGSRWSVRQWLALFVQYYNFQRSHQALNERTPVEEIN</sequence>